<dbReference type="EMBL" id="MU853225">
    <property type="protein sequence ID" value="KAK4126497.1"/>
    <property type="molecule type" value="Genomic_DNA"/>
</dbReference>
<reference evidence="2" key="2">
    <citation type="submission" date="2023-05" db="EMBL/GenBank/DDBJ databases">
        <authorList>
            <consortium name="Lawrence Berkeley National Laboratory"/>
            <person name="Steindorff A."/>
            <person name="Hensen N."/>
            <person name="Bonometti L."/>
            <person name="Westerberg I."/>
            <person name="Brannstrom I.O."/>
            <person name="Guillou S."/>
            <person name="Cros-Aarteil S."/>
            <person name="Calhoun S."/>
            <person name="Haridas S."/>
            <person name="Kuo A."/>
            <person name="Mondo S."/>
            <person name="Pangilinan J."/>
            <person name="Riley R."/>
            <person name="Labutti K."/>
            <person name="Andreopoulos B."/>
            <person name="Lipzen A."/>
            <person name="Chen C."/>
            <person name="Yanf M."/>
            <person name="Daum C."/>
            <person name="Ng V."/>
            <person name="Clum A."/>
            <person name="Ohm R."/>
            <person name="Martin F."/>
            <person name="Silar P."/>
            <person name="Natvig D."/>
            <person name="Lalanne C."/>
            <person name="Gautier V."/>
            <person name="Ament-Velasquez S.L."/>
            <person name="Kruys A."/>
            <person name="Hutchinson M.I."/>
            <person name="Powell A.J."/>
            <person name="Barry K."/>
            <person name="Miller A.N."/>
            <person name="Grigoriev I.V."/>
            <person name="Debuchy R."/>
            <person name="Gladieux P."/>
            <person name="Thoren M.H."/>
            <person name="Johannesson H."/>
        </authorList>
    </citation>
    <scope>NUCLEOTIDE SEQUENCE</scope>
    <source>
        <strain evidence="2">CBS 731.68</strain>
    </source>
</reference>
<keyword evidence="3" id="KW-1185">Reference proteome</keyword>
<reference evidence="2" key="1">
    <citation type="journal article" date="2023" name="Mol. Phylogenet. Evol.">
        <title>Genome-scale phylogeny and comparative genomics of the fungal order Sordariales.</title>
        <authorList>
            <person name="Hensen N."/>
            <person name="Bonometti L."/>
            <person name="Westerberg I."/>
            <person name="Brannstrom I.O."/>
            <person name="Guillou S."/>
            <person name="Cros-Aarteil S."/>
            <person name="Calhoun S."/>
            <person name="Haridas S."/>
            <person name="Kuo A."/>
            <person name="Mondo S."/>
            <person name="Pangilinan J."/>
            <person name="Riley R."/>
            <person name="LaButti K."/>
            <person name="Andreopoulos B."/>
            <person name="Lipzen A."/>
            <person name="Chen C."/>
            <person name="Yan M."/>
            <person name="Daum C."/>
            <person name="Ng V."/>
            <person name="Clum A."/>
            <person name="Steindorff A."/>
            <person name="Ohm R.A."/>
            <person name="Martin F."/>
            <person name="Silar P."/>
            <person name="Natvig D.O."/>
            <person name="Lalanne C."/>
            <person name="Gautier V."/>
            <person name="Ament-Velasquez S.L."/>
            <person name="Kruys A."/>
            <person name="Hutchinson M.I."/>
            <person name="Powell A.J."/>
            <person name="Barry K."/>
            <person name="Miller A.N."/>
            <person name="Grigoriev I.V."/>
            <person name="Debuchy R."/>
            <person name="Gladieux P."/>
            <person name="Hiltunen Thoren M."/>
            <person name="Johannesson H."/>
        </authorList>
    </citation>
    <scope>NUCLEOTIDE SEQUENCE</scope>
    <source>
        <strain evidence="2">CBS 731.68</strain>
    </source>
</reference>
<feature type="region of interest" description="Disordered" evidence="1">
    <location>
        <begin position="114"/>
        <end position="143"/>
    </location>
</feature>
<dbReference type="GeneID" id="87829290"/>
<comment type="caution">
    <text evidence="2">The sequence shown here is derived from an EMBL/GenBank/DDBJ whole genome shotgun (WGS) entry which is preliminary data.</text>
</comment>
<name>A0AAN6U4U4_9PEZI</name>
<proteinExistence type="predicted"/>
<dbReference type="Proteomes" id="UP001302602">
    <property type="component" value="Unassembled WGS sequence"/>
</dbReference>
<accession>A0AAN6U4U4</accession>
<feature type="region of interest" description="Disordered" evidence="1">
    <location>
        <begin position="28"/>
        <end position="86"/>
    </location>
</feature>
<evidence type="ECO:0000256" key="1">
    <source>
        <dbReference type="SAM" id="MobiDB-lite"/>
    </source>
</evidence>
<dbReference type="RefSeq" id="XP_062650268.1">
    <property type="nucleotide sequence ID" value="XM_062792521.1"/>
</dbReference>
<feature type="compositionally biased region" description="Pro residues" evidence="1">
    <location>
        <begin position="127"/>
        <end position="143"/>
    </location>
</feature>
<gene>
    <name evidence="2" type="ORF">N657DRAFT_643287</name>
</gene>
<dbReference type="AlphaFoldDB" id="A0AAN6U4U4"/>
<sequence>MQIECSMSSIEFTILRITVSRTLSRTNRTPSHFSNLHRNEPGYETNHSHKFRGIKLTPGLRLNAPSPRSQIYRPPPPPLPSSYPTQPLVRLRPVAVQLPAPMYLRTMDGIGDVGDGTGPVWDESPCGAPPPRPLARPLPPQGP</sequence>
<protein>
    <submittedName>
        <fullName evidence="2">Uncharacterized protein</fullName>
    </submittedName>
</protein>
<evidence type="ECO:0000313" key="3">
    <source>
        <dbReference type="Proteomes" id="UP001302602"/>
    </source>
</evidence>
<organism evidence="2 3">
    <name type="scientific">Parathielavia appendiculata</name>
    <dbReference type="NCBI Taxonomy" id="2587402"/>
    <lineage>
        <taxon>Eukaryota</taxon>
        <taxon>Fungi</taxon>
        <taxon>Dikarya</taxon>
        <taxon>Ascomycota</taxon>
        <taxon>Pezizomycotina</taxon>
        <taxon>Sordariomycetes</taxon>
        <taxon>Sordariomycetidae</taxon>
        <taxon>Sordariales</taxon>
        <taxon>Chaetomiaceae</taxon>
        <taxon>Parathielavia</taxon>
    </lineage>
</organism>
<evidence type="ECO:0000313" key="2">
    <source>
        <dbReference type="EMBL" id="KAK4126497.1"/>
    </source>
</evidence>